<accession>A0AAW1CWU2</accession>
<gene>
    <name evidence="2" type="ORF">O3M35_011603</name>
</gene>
<proteinExistence type="predicted"/>
<dbReference type="GO" id="GO:0005739">
    <property type="term" value="C:mitochondrion"/>
    <property type="evidence" value="ECO:0007669"/>
    <property type="project" value="TreeGrafter"/>
</dbReference>
<dbReference type="Proteomes" id="UP001461498">
    <property type="component" value="Unassembled WGS sequence"/>
</dbReference>
<evidence type="ECO:0000256" key="1">
    <source>
        <dbReference type="SAM" id="Phobius"/>
    </source>
</evidence>
<protein>
    <recommendedName>
        <fullName evidence="4">Transmembrane protein 223</fullName>
    </recommendedName>
</protein>
<name>A0AAW1CWU2_9HEMI</name>
<keyword evidence="1" id="KW-0812">Transmembrane</keyword>
<organism evidence="2 3">
    <name type="scientific">Rhynocoris fuscipes</name>
    <dbReference type="NCBI Taxonomy" id="488301"/>
    <lineage>
        <taxon>Eukaryota</taxon>
        <taxon>Metazoa</taxon>
        <taxon>Ecdysozoa</taxon>
        <taxon>Arthropoda</taxon>
        <taxon>Hexapoda</taxon>
        <taxon>Insecta</taxon>
        <taxon>Pterygota</taxon>
        <taxon>Neoptera</taxon>
        <taxon>Paraneoptera</taxon>
        <taxon>Hemiptera</taxon>
        <taxon>Heteroptera</taxon>
        <taxon>Panheteroptera</taxon>
        <taxon>Cimicomorpha</taxon>
        <taxon>Reduviidae</taxon>
        <taxon>Harpactorinae</taxon>
        <taxon>Harpactorini</taxon>
        <taxon>Rhynocoris</taxon>
    </lineage>
</organism>
<comment type="caution">
    <text evidence="2">The sequence shown here is derived from an EMBL/GenBank/DDBJ whole genome shotgun (WGS) entry which is preliminary data.</text>
</comment>
<keyword evidence="1" id="KW-1133">Transmembrane helix</keyword>
<keyword evidence="3" id="KW-1185">Reference proteome</keyword>
<keyword evidence="1" id="KW-0472">Membrane</keyword>
<evidence type="ECO:0000313" key="3">
    <source>
        <dbReference type="Proteomes" id="UP001461498"/>
    </source>
</evidence>
<sequence>MMLRICNALKNERFLQILKPKITFRYSSSLLNVNSNVAKDVILFKYENPTYYKYLNLFGITQFGFWMYLSHFTFTSLRDVPVQKDDTKKLAWYERINLGENKYKNTIAVCCAVIGYLMLVASWTFTLKSVRYLILRKGGKTLSFVTYTPFGKNRIMDVPINKVSAKESRLNAKVQLPIKVEGKYLHYMLDMRGEFTNKQLFDATAGLNRRFT</sequence>
<dbReference type="PANTHER" id="PTHR14549">
    <property type="entry name" value="TRANSMEMBRANE PROTEIN 223"/>
    <property type="match status" value="1"/>
</dbReference>
<dbReference type="Pfam" id="PF06979">
    <property type="entry name" value="TMEM70"/>
    <property type="match status" value="1"/>
</dbReference>
<dbReference type="EMBL" id="JAPXFL010000008">
    <property type="protein sequence ID" value="KAK9502921.1"/>
    <property type="molecule type" value="Genomic_DNA"/>
</dbReference>
<dbReference type="PANTHER" id="PTHR14549:SF2">
    <property type="entry name" value="TRANSMEMBRANE PROTEIN 223"/>
    <property type="match status" value="1"/>
</dbReference>
<evidence type="ECO:0000313" key="2">
    <source>
        <dbReference type="EMBL" id="KAK9502921.1"/>
    </source>
</evidence>
<dbReference type="InterPro" id="IPR026100">
    <property type="entry name" value="Tmem223"/>
</dbReference>
<dbReference type="AlphaFoldDB" id="A0AAW1CWU2"/>
<dbReference type="InterPro" id="IPR045325">
    <property type="entry name" value="TMEM70/TMEM186/TMEM223"/>
</dbReference>
<dbReference type="GO" id="GO:0007399">
    <property type="term" value="P:nervous system development"/>
    <property type="evidence" value="ECO:0007669"/>
    <property type="project" value="TreeGrafter"/>
</dbReference>
<evidence type="ECO:0008006" key="4">
    <source>
        <dbReference type="Google" id="ProtNLM"/>
    </source>
</evidence>
<feature type="transmembrane region" description="Helical" evidence="1">
    <location>
        <begin position="106"/>
        <end position="127"/>
    </location>
</feature>
<feature type="transmembrane region" description="Helical" evidence="1">
    <location>
        <begin position="51"/>
        <end position="69"/>
    </location>
</feature>
<reference evidence="2 3" key="1">
    <citation type="submission" date="2022-12" db="EMBL/GenBank/DDBJ databases">
        <title>Chromosome-level genome assembly of true bugs.</title>
        <authorList>
            <person name="Ma L."/>
            <person name="Li H."/>
        </authorList>
    </citation>
    <scope>NUCLEOTIDE SEQUENCE [LARGE SCALE GENOMIC DNA]</scope>
    <source>
        <strain evidence="2">Lab_2022b</strain>
    </source>
</reference>